<dbReference type="EMBL" id="OU963864">
    <property type="protein sequence ID" value="CAH0386109.1"/>
    <property type="molecule type" value="Genomic_DNA"/>
</dbReference>
<protein>
    <submittedName>
        <fullName evidence="1">Uncharacterized protein</fullName>
    </submittedName>
</protein>
<evidence type="ECO:0000313" key="1">
    <source>
        <dbReference type="EMBL" id="CAH0386109.1"/>
    </source>
</evidence>
<organism evidence="1 2">
    <name type="scientific">Bemisia tabaci</name>
    <name type="common">Sweetpotato whitefly</name>
    <name type="synonym">Aleurodes tabaci</name>
    <dbReference type="NCBI Taxonomy" id="7038"/>
    <lineage>
        <taxon>Eukaryota</taxon>
        <taxon>Metazoa</taxon>
        <taxon>Ecdysozoa</taxon>
        <taxon>Arthropoda</taxon>
        <taxon>Hexapoda</taxon>
        <taxon>Insecta</taxon>
        <taxon>Pterygota</taxon>
        <taxon>Neoptera</taxon>
        <taxon>Paraneoptera</taxon>
        <taxon>Hemiptera</taxon>
        <taxon>Sternorrhyncha</taxon>
        <taxon>Aleyrodoidea</taxon>
        <taxon>Aleyrodidae</taxon>
        <taxon>Aleyrodinae</taxon>
        <taxon>Bemisia</taxon>
    </lineage>
</organism>
<reference evidence="1" key="1">
    <citation type="submission" date="2021-12" db="EMBL/GenBank/DDBJ databases">
        <authorList>
            <person name="King R."/>
        </authorList>
    </citation>
    <scope>NUCLEOTIDE SEQUENCE</scope>
</reference>
<proteinExistence type="predicted"/>
<keyword evidence="2" id="KW-1185">Reference proteome</keyword>
<accession>A0A9P0A5J2</accession>
<sequence>MGKDKPKLSEWPVTLTFLLSIQDTGFPWISHFVLSGCVCMGICGKVWLDDPADLPWRSPQREEDRLERCDRDRKIGRLDDDLVKPRLCSPELERSRSREEDRYTPLHVRMEEDRQLQTRLEEEKAAVHKRLSPEFSTQDVSEELMVYKLFFCSFSSQLELQKSA</sequence>
<name>A0A9P0A5J2_BEMTA</name>
<evidence type="ECO:0000313" key="2">
    <source>
        <dbReference type="Proteomes" id="UP001152759"/>
    </source>
</evidence>
<dbReference type="Proteomes" id="UP001152759">
    <property type="component" value="Chromosome 3"/>
</dbReference>
<gene>
    <name evidence="1" type="ORF">BEMITA_LOCUS5268</name>
</gene>
<dbReference type="AlphaFoldDB" id="A0A9P0A5J2"/>